<gene>
    <name evidence="1" type="ORF">CJD36_003750</name>
</gene>
<keyword evidence="2" id="KW-1185">Reference proteome</keyword>
<comment type="caution">
    <text evidence="1">The sequence shown here is derived from an EMBL/GenBank/DDBJ whole genome shotgun (WGS) entry which is preliminary data.</text>
</comment>
<proteinExistence type="predicted"/>
<dbReference type="EMBL" id="PPSL01000001">
    <property type="protein sequence ID" value="PQJ12869.1"/>
    <property type="molecule type" value="Genomic_DNA"/>
</dbReference>
<evidence type="ECO:0000313" key="2">
    <source>
        <dbReference type="Proteomes" id="UP000239872"/>
    </source>
</evidence>
<protein>
    <submittedName>
        <fullName evidence="1">Uncharacterized protein</fullName>
    </submittedName>
</protein>
<dbReference type="Proteomes" id="UP000239872">
    <property type="component" value="Unassembled WGS sequence"/>
</dbReference>
<sequence>MEMEYAYPDHLTRAEALTRRADKLHSWLQRDEYAVYRDENSIDNLLELIDLIIYALEYGLPDPEWQRFRRSFKLCHRKIREEFETPEELVQTYNAVIVELKITLEEYKLAVQLAA</sequence>
<accession>A0A2S7T0Y6</accession>
<reference evidence="1 2" key="1">
    <citation type="submission" date="2018-01" db="EMBL/GenBank/DDBJ databases">
        <title>A novel member of the phylum Bacteroidetes isolated from glacier ice.</title>
        <authorList>
            <person name="Liu Q."/>
            <person name="Xin Y.-H."/>
        </authorList>
    </citation>
    <scope>NUCLEOTIDE SEQUENCE [LARGE SCALE GENOMIC DNA]</scope>
    <source>
        <strain evidence="1 2">RB1R16</strain>
    </source>
</reference>
<dbReference type="AlphaFoldDB" id="A0A2S7T0Y6"/>
<evidence type="ECO:0000313" key="1">
    <source>
        <dbReference type="EMBL" id="PQJ12869.1"/>
    </source>
</evidence>
<name>A0A2S7T0Y6_9BACT</name>
<organism evidence="1 2">
    <name type="scientific">Flavipsychrobacter stenotrophus</name>
    <dbReference type="NCBI Taxonomy" id="2077091"/>
    <lineage>
        <taxon>Bacteria</taxon>
        <taxon>Pseudomonadati</taxon>
        <taxon>Bacteroidota</taxon>
        <taxon>Chitinophagia</taxon>
        <taxon>Chitinophagales</taxon>
        <taxon>Chitinophagaceae</taxon>
        <taxon>Flavipsychrobacter</taxon>
    </lineage>
</organism>